<proteinExistence type="predicted"/>
<evidence type="ECO:0000313" key="7">
    <source>
        <dbReference type="Proteomes" id="UP001500101"/>
    </source>
</evidence>
<keyword evidence="1 4" id="KW-0378">Hydrolase</keyword>
<keyword evidence="2 4" id="KW-0442">Lipid degradation</keyword>
<evidence type="ECO:0000256" key="3">
    <source>
        <dbReference type="ARBA" id="ARBA00023098"/>
    </source>
</evidence>
<dbReference type="EMBL" id="BAAAZI010000006">
    <property type="protein sequence ID" value="GAA4137529.1"/>
    <property type="molecule type" value="Genomic_DNA"/>
</dbReference>
<dbReference type="SUPFAM" id="SSF52151">
    <property type="entry name" value="FabD/lysophospholipase-like"/>
    <property type="match status" value="1"/>
</dbReference>
<dbReference type="PANTHER" id="PTHR14226:SF76">
    <property type="entry name" value="NTE FAMILY PROTEIN RSSA"/>
    <property type="match status" value="1"/>
</dbReference>
<protein>
    <submittedName>
        <fullName evidence="6">Patatin-like phospholipase family protein</fullName>
    </submittedName>
</protein>
<dbReference type="InterPro" id="IPR016035">
    <property type="entry name" value="Acyl_Trfase/lysoPLipase"/>
</dbReference>
<keyword evidence="3 4" id="KW-0443">Lipid metabolism</keyword>
<dbReference type="Gene3D" id="3.40.1090.10">
    <property type="entry name" value="Cytosolic phospholipase A2 catalytic domain"/>
    <property type="match status" value="2"/>
</dbReference>
<sequence>MNFLKSKRKVSLVLGSGGARGLVQIGIIRCLEEKGYEIDEIVGCSIGSLIGAAYVEGKLTELEDWMRSFTKRSVFKLMDFTNPKFGLLKGVRVFESLKEIFPDRDIEDMRIPFRAIATDLKNEREMIFDKGSVYQAIRASIAIPGVFTSIESDEWNLVDGGVINPLPINYVKRKRRNIVIAVNLDGKPDAKYGPLPFESKMNSIGLMQEAYLMMRRRLSKLSVELYKPDYLIDIPHNIGGIWDYDKASFLIEKGVEYTKKNIPNISTKKKAEKDQSLVK</sequence>
<feature type="active site" description="Proton acceptor" evidence="4">
    <location>
        <position position="159"/>
    </location>
</feature>
<dbReference type="PANTHER" id="PTHR14226">
    <property type="entry name" value="NEUROPATHY TARGET ESTERASE/SWISS CHEESE D.MELANOGASTER"/>
    <property type="match status" value="1"/>
</dbReference>
<name>A0ABP7YMJ7_9SPHI</name>
<organism evidence="6 7">
    <name type="scientific">Sphingobacterium kyonggiense</name>
    <dbReference type="NCBI Taxonomy" id="714075"/>
    <lineage>
        <taxon>Bacteria</taxon>
        <taxon>Pseudomonadati</taxon>
        <taxon>Bacteroidota</taxon>
        <taxon>Sphingobacteriia</taxon>
        <taxon>Sphingobacteriales</taxon>
        <taxon>Sphingobacteriaceae</taxon>
        <taxon>Sphingobacterium</taxon>
    </lineage>
</organism>
<evidence type="ECO:0000313" key="6">
    <source>
        <dbReference type="EMBL" id="GAA4137529.1"/>
    </source>
</evidence>
<evidence type="ECO:0000256" key="4">
    <source>
        <dbReference type="PROSITE-ProRule" id="PRU01161"/>
    </source>
</evidence>
<feature type="short sequence motif" description="GXSXG" evidence="4">
    <location>
        <begin position="43"/>
        <end position="47"/>
    </location>
</feature>
<accession>A0ABP7YMJ7</accession>
<dbReference type="RefSeq" id="WP_344673869.1">
    <property type="nucleotide sequence ID" value="NZ_BAAAZI010000006.1"/>
</dbReference>
<evidence type="ECO:0000259" key="5">
    <source>
        <dbReference type="PROSITE" id="PS51635"/>
    </source>
</evidence>
<evidence type="ECO:0000256" key="2">
    <source>
        <dbReference type="ARBA" id="ARBA00022963"/>
    </source>
</evidence>
<evidence type="ECO:0000256" key="1">
    <source>
        <dbReference type="ARBA" id="ARBA00022801"/>
    </source>
</evidence>
<dbReference type="Pfam" id="PF01734">
    <property type="entry name" value="Patatin"/>
    <property type="match status" value="1"/>
</dbReference>
<comment type="caution">
    <text evidence="4">Lacks conserved residue(s) required for the propagation of feature annotation.</text>
</comment>
<feature type="domain" description="PNPLA" evidence="5">
    <location>
        <begin position="12"/>
        <end position="172"/>
    </location>
</feature>
<feature type="active site" description="Nucleophile" evidence="4">
    <location>
        <position position="45"/>
    </location>
</feature>
<dbReference type="InterPro" id="IPR050301">
    <property type="entry name" value="NTE"/>
</dbReference>
<dbReference type="Proteomes" id="UP001500101">
    <property type="component" value="Unassembled WGS sequence"/>
</dbReference>
<feature type="short sequence motif" description="DGA/G" evidence="4">
    <location>
        <begin position="159"/>
        <end position="161"/>
    </location>
</feature>
<dbReference type="PROSITE" id="PS51635">
    <property type="entry name" value="PNPLA"/>
    <property type="match status" value="1"/>
</dbReference>
<comment type="caution">
    <text evidence="6">The sequence shown here is derived from an EMBL/GenBank/DDBJ whole genome shotgun (WGS) entry which is preliminary data.</text>
</comment>
<keyword evidence="7" id="KW-1185">Reference proteome</keyword>
<gene>
    <name evidence="6" type="ORF">GCM10022216_13610</name>
</gene>
<reference evidence="7" key="1">
    <citation type="journal article" date="2019" name="Int. J. Syst. Evol. Microbiol.">
        <title>The Global Catalogue of Microorganisms (GCM) 10K type strain sequencing project: providing services to taxonomists for standard genome sequencing and annotation.</title>
        <authorList>
            <consortium name="The Broad Institute Genomics Platform"/>
            <consortium name="The Broad Institute Genome Sequencing Center for Infectious Disease"/>
            <person name="Wu L."/>
            <person name="Ma J."/>
        </authorList>
    </citation>
    <scope>NUCLEOTIDE SEQUENCE [LARGE SCALE GENOMIC DNA]</scope>
    <source>
        <strain evidence="7">JCM 16704</strain>
    </source>
</reference>
<dbReference type="InterPro" id="IPR002641">
    <property type="entry name" value="PNPLA_dom"/>
</dbReference>